<dbReference type="InterPro" id="IPR003795">
    <property type="entry name" value="DUF192"/>
</dbReference>
<gene>
    <name evidence="1" type="ORF">UFOPK1392_01357</name>
</gene>
<reference evidence="1" key="1">
    <citation type="submission" date="2020-05" db="EMBL/GenBank/DDBJ databases">
        <authorList>
            <person name="Chiriac C."/>
            <person name="Salcher M."/>
            <person name="Ghai R."/>
            <person name="Kavagutti S V."/>
        </authorList>
    </citation>
    <scope>NUCLEOTIDE SEQUENCE</scope>
</reference>
<dbReference type="EMBL" id="CAEMXZ010000056">
    <property type="protein sequence ID" value="CAB4323601.1"/>
    <property type="molecule type" value="Genomic_DNA"/>
</dbReference>
<dbReference type="Gene3D" id="2.60.120.1140">
    <property type="entry name" value="Protein of unknown function DUF192"/>
    <property type="match status" value="1"/>
</dbReference>
<name>A0A6J5YGN3_9ZZZZ</name>
<organism evidence="1">
    <name type="scientific">freshwater metagenome</name>
    <dbReference type="NCBI Taxonomy" id="449393"/>
    <lineage>
        <taxon>unclassified sequences</taxon>
        <taxon>metagenomes</taxon>
        <taxon>ecological metagenomes</taxon>
    </lineage>
</organism>
<evidence type="ECO:0000313" key="1">
    <source>
        <dbReference type="EMBL" id="CAB4323601.1"/>
    </source>
</evidence>
<protein>
    <submittedName>
        <fullName evidence="1">Unannotated protein</fullName>
    </submittedName>
</protein>
<dbReference type="Pfam" id="PF02643">
    <property type="entry name" value="DUF192"/>
    <property type="match status" value="1"/>
</dbReference>
<accession>A0A6J5YGN3</accession>
<dbReference type="InterPro" id="IPR038695">
    <property type="entry name" value="Saro_0823-like_sf"/>
</dbReference>
<proteinExistence type="predicted"/>
<sequence length="116" mass="12671">MPVTDQSPAAWLVSGDTVLASLEVARTHRERSRGLLGRDFITGALLLSPARSVHTFGMRFPIDVAHLSKDLEVLSITTMVPNRLGAPRLRSHSVVEAAAGAFERWSVVVGDRLEIR</sequence>
<dbReference type="AlphaFoldDB" id="A0A6J5YGN3"/>